<evidence type="ECO:0000313" key="2">
    <source>
        <dbReference type="Proteomes" id="UP001550378"/>
    </source>
</evidence>
<dbReference type="RefSeq" id="WP_359656860.1">
    <property type="nucleotide sequence ID" value="NZ_JBEXZP010000153.1"/>
</dbReference>
<protein>
    <submittedName>
        <fullName evidence="1">Uncharacterized protein</fullName>
    </submittedName>
</protein>
<accession>A0ABV2WFT0</accession>
<gene>
    <name evidence="1" type="ORF">ABZ508_33240</name>
</gene>
<evidence type="ECO:0000313" key="1">
    <source>
        <dbReference type="EMBL" id="MEU0712224.1"/>
    </source>
</evidence>
<proteinExistence type="predicted"/>
<dbReference type="EMBL" id="JBEXZR010000052">
    <property type="protein sequence ID" value="MEU0712224.1"/>
    <property type="molecule type" value="Genomic_DNA"/>
</dbReference>
<dbReference type="Proteomes" id="UP001550378">
    <property type="component" value="Unassembled WGS sequence"/>
</dbReference>
<comment type="caution">
    <text evidence="1">The sequence shown here is derived from an EMBL/GenBank/DDBJ whole genome shotgun (WGS) entry which is preliminary data.</text>
</comment>
<name>A0ABV2WFT0_9ACTN</name>
<reference evidence="1 2" key="1">
    <citation type="submission" date="2024-06" db="EMBL/GenBank/DDBJ databases">
        <title>The Natural Products Discovery Center: Release of the First 8490 Sequenced Strains for Exploring Actinobacteria Biosynthetic Diversity.</title>
        <authorList>
            <person name="Kalkreuter E."/>
            <person name="Kautsar S.A."/>
            <person name="Yang D."/>
            <person name="Bader C.D."/>
            <person name="Teijaro C.N."/>
            <person name="Fluegel L."/>
            <person name="Davis C.M."/>
            <person name="Simpson J.R."/>
            <person name="Lauterbach L."/>
            <person name="Steele A.D."/>
            <person name="Gui C."/>
            <person name="Meng S."/>
            <person name="Li G."/>
            <person name="Viehrig K."/>
            <person name="Ye F."/>
            <person name="Su P."/>
            <person name="Kiefer A.F."/>
            <person name="Nichols A."/>
            <person name="Cepeda A.J."/>
            <person name="Yan W."/>
            <person name="Fan B."/>
            <person name="Jiang Y."/>
            <person name="Adhikari A."/>
            <person name="Zheng C.-J."/>
            <person name="Schuster L."/>
            <person name="Cowan T.M."/>
            <person name="Smanski M.J."/>
            <person name="Chevrette M.G."/>
            <person name="De Carvalho L.P.S."/>
            <person name="Shen B."/>
        </authorList>
    </citation>
    <scope>NUCLEOTIDE SEQUENCE [LARGE SCALE GENOMIC DNA]</scope>
    <source>
        <strain evidence="1 2">NPDC006337</strain>
    </source>
</reference>
<keyword evidence="2" id="KW-1185">Reference proteome</keyword>
<organism evidence="1 2">
    <name type="scientific">Streptomyces lavendulocolor</name>
    <dbReference type="NCBI Taxonomy" id="67316"/>
    <lineage>
        <taxon>Bacteria</taxon>
        <taxon>Bacillati</taxon>
        <taxon>Actinomycetota</taxon>
        <taxon>Actinomycetes</taxon>
        <taxon>Kitasatosporales</taxon>
        <taxon>Streptomycetaceae</taxon>
        <taxon>Streptomyces</taxon>
    </lineage>
</organism>
<sequence>MTTTTSYGYWSARVSIHHNGPDDLVSDYVASGHPEWKDLLAASGALERIHAEYRRAIDTALPADISLCGNEFIGPAHPEDGEFDDCPRDENGALDFAAMVEDIDLAEIIERNEPLTLEEIGRDVMTSKAKEPAKAASKAMSRLGVKPAYGYLPNPDSGRPQALYRAGDVRKALASRPGQGSRTDRTA</sequence>